<keyword evidence="1" id="KW-0812">Transmembrane</keyword>
<organism evidence="2 3">
    <name type="scientific">Pyrococcus horikoshii (strain ATCC 700860 / DSM 12428 / JCM 9974 / NBRC 100139 / OT-3)</name>
    <dbReference type="NCBI Taxonomy" id="70601"/>
    <lineage>
        <taxon>Archaea</taxon>
        <taxon>Methanobacteriati</taxon>
        <taxon>Methanobacteriota</taxon>
        <taxon>Thermococci</taxon>
        <taxon>Thermococcales</taxon>
        <taxon>Thermococcaceae</taxon>
        <taxon>Pyrococcus</taxon>
    </lineage>
</organism>
<feature type="transmembrane region" description="Helical" evidence="1">
    <location>
        <begin position="115"/>
        <end position="132"/>
    </location>
</feature>
<keyword evidence="3" id="KW-1185">Reference proteome</keyword>
<feature type="transmembrane region" description="Helical" evidence="1">
    <location>
        <begin position="49"/>
        <end position="72"/>
    </location>
</feature>
<sequence>MGKTSGTSLWISLRVSELISSFFFVRMISKDERAFFLTSLSCSLFRTSLISFAIPSITFLSLLLLAISVRAVKAASLTSLSLLSLTKETRKFITFFMSVVIFAPMIPSSSAAYSLNIPFLVVITFVNVAIILL</sequence>
<keyword evidence="1" id="KW-0472">Membrane</keyword>
<feature type="transmembrane region" description="Helical" evidence="1">
    <location>
        <begin position="92"/>
        <end position="109"/>
    </location>
</feature>
<evidence type="ECO:0000256" key="1">
    <source>
        <dbReference type="SAM" id="Phobius"/>
    </source>
</evidence>
<gene>
    <name evidence="2" type="ordered locus">PH1521</name>
</gene>
<keyword evidence="1" id="KW-1133">Transmembrane helix</keyword>
<accession>O59190</accession>
<proteinExistence type="predicted"/>
<dbReference type="EMBL" id="BA000001">
    <property type="protein sequence ID" value="BAA30631.1"/>
    <property type="molecule type" value="Genomic_DNA"/>
</dbReference>
<dbReference type="Proteomes" id="UP000000752">
    <property type="component" value="Chromosome"/>
</dbReference>
<dbReference type="DNASU" id="1443838"/>
<feature type="transmembrane region" description="Helical" evidence="1">
    <location>
        <begin position="7"/>
        <end position="29"/>
    </location>
</feature>
<evidence type="ECO:0000313" key="2">
    <source>
        <dbReference type="EMBL" id="BAA30631.1"/>
    </source>
</evidence>
<evidence type="ECO:0000313" key="3">
    <source>
        <dbReference type="Proteomes" id="UP000000752"/>
    </source>
</evidence>
<reference evidence="2 3" key="1">
    <citation type="journal article" date="1998" name="DNA Res.">
        <title>Complete sequence and gene organization of the genome of a hyper-thermophilic archaebacterium, Pyrococcus horikoshii OT3.</title>
        <authorList>
            <person name="Kawarabayasi Y."/>
            <person name="Sawada M."/>
            <person name="Horikawa H."/>
            <person name="Haikawa Y."/>
            <person name="Hino Y."/>
            <person name="Yamamoto S."/>
            <person name="Sekine M."/>
            <person name="Baba S."/>
            <person name="Kosugi H."/>
            <person name="Hosoyama A."/>
            <person name="Nagai Y."/>
            <person name="Sakai M."/>
            <person name="Ogura K."/>
            <person name="Otuka R."/>
            <person name="Nakazawa H."/>
            <person name="Takamiya M."/>
            <person name="Ohfuku Y."/>
            <person name="Funahashi T."/>
            <person name="Tanaka T."/>
            <person name="Kudoh Y."/>
            <person name="Yamazaki J."/>
            <person name="Kushida N."/>
            <person name="Oguchi A."/>
            <person name="Aoki K."/>
            <person name="Nakamura Y."/>
            <person name="Robb T.F."/>
            <person name="Horikoshi K."/>
            <person name="Masuchi Y."/>
            <person name="Shizuya H."/>
            <person name="Kikuchi H."/>
        </authorList>
    </citation>
    <scope>NUCLEOTIDE SEQUENCE [LARGE SCALE GENOMIC DNA]</scope>
    <source>
        <strain evidence="3">ATCC 700860 / DSM 12428 / JCM 9974 / NBRC 100139 / OT-3</strain>
    </source>
</reference>
<dbReference type="AlphaFoldDB" id="O59190"/>
<name>O59190_PYRHO</name>
<protein>
    <submittedName>
        <fullName evidence="2">Uncharacterized protein</fullName>
    </submittedName>
</protein>
<dbReference type="KEGG" id="pho:PH1521"/>
<dbReference type="PIR" id="G71028">
    <property type="entry name" value="G71028"/>
</dbReference>
<dbReference type="EnsemblBacteria" id="BAA30631">
    <property type="protein sequence ID" value="BAA30631"/>
    <property type="gene ID" value="BAA30631"/>
</dbReference>